<dbReference type="EMBL" id="MU859063">
    <property type="protein sequence ID" value="KAK3956762.1"/>
    <property type="molecule type" value="Genomic_DNA"/>
</dbReference>
<sequence>MSCPKKQSPEADTPDWKSPLKLSTTFKVVNHLQPRTPLKRRRCPSPGPSSSRSFSSDTEQELESDTVDEALAITSPQAAEPFSPRQIKPLRRSRPRFQKFTTSSTSPQEEDYRRSHHHIAQTTAHDLRTDARTASRSETPAISTPSASTPTTSAEWCQAQHEDPAAVSLALATRFFLEMHMSMGVHVESVEEGKEEKLERERQKNRKKKMCKKNSGLDKEEVARWLFERVASPGGVDPVPDVGW</sequence>
<evidence type="ECO:0000313" key="3">
    <source>
        <dbReference type="Proteomes" id="UP001303222"/>
    </source>
</evidence>
<feature type="compositionally biased region" description="Basic and acidic residues" evidence="1">
    <location>
        <begin position="190"/>
        <end position="202"/>
    </location>
</feature>
<name>A0AAN6SJL7_9PEZI</name>
<evidence type="ECO:0000256" key="1">
    <source>
        <dbReference type="SAM" id="MobiDB-lite"/>
    </source>
</evidence>
<evidence type="ECO:0000313" key="2">
    <source>
        <dbReference type="EMBL" id="KAK3956762.1"/>
    </source>
</evidence>
<feature type="compositionally biased region" description="Acidic residues" evidence="1">
    <location>
        <begin position="58"/>
        <end position="68"/>
    </location>
</feature>
<reference evidence="2" key="1">
    <citation type="journal article" date="2023" name="Mol. Phylogenet. Evol.">
        <title>Genome-scale phylogeny and comparative genomics of the fungal order Sordariales.</title>
        <authorList>
            <person name="Hensen N."/>
            <person name="Bonometti L."/>
            <person name="Westerberg I."/>
            <person name="Brannstrom I.O."/>
            <person name="Guillou S."/>
            <person name="Cros-Aarteil S."/>
            <person name="Calhoun S."/>
            <person name="Haridas S."/>
            <person name="Kuo A."/>
            <person name="Mondo S."/>
            <person name="Pangilinan J."/>
            <person name="Riley R."/>
            <person name="LaButti K."/>
            <person name="Andreopoulos B."/>
            <person name="Lipzen A."/>
            <person name="Chen C."/>
            <person name="Yan M."/>
            <person name="Daum C."/>
            <person name="Ng V."/>
            <person name="Clum A."/>
            <person name="Steindorff A."/>
            <person name="Ohm R.A."/>
            <person name="Martin F."/>
            <person name="Silar P."/>
            <person name="Natvig D.O."/>
            <person name="Lalanne C."/>
            <person name="Gautier V."/>
            <person name="Ament-Velasquez S.L."/>
            <person name="Kruys A."/>
            <person name="Hutchinson M.I."/>
            <person name="Powell A.J."/>
            <person name="Barry K."/>
            <person name="Miller A.N."/>
            <person name="Grigoriev I.V."/>
            <person name="Debuchy R."/>
            <person name="Gladieux P."/>
            <person name="Hiltunen Thoren M."/>
            <person name="Johannesson H."/>
        </authorList>
    </citation>
    <scope>NUCLEOTIDE SEQUENCE</scope>
    <source>
        <strain evidence="2">CBS 626.80</strain>
    </source>
</reference>
<feature type="compositionally biased region" description="Basic residues" evidence="1">
    <location>
        <begin position="203"/>
        <end position="212"/>
    </location>
</feature>
<feature type="compositionally biased region" description="Low complexity" evidence="1">
    <location>
        <begin position="137"/>
        <end position="151"/>
    </location>
</feature>
<accession>A0AAN6SJL7</accession>
<dbReference type="AlphaFoldDB" id="A0AAN6SJL7"/>
<keyword evidence="3" id="KW-1185">Reference proteome</keyword>
<reference evidence="2" key="2">
    <citation type="submission" date="2023-06" db="EMBL/GenBank/DDBJ databases">
        <authorList>
            <consortium name="Lawrence Berkeley National Laboratory"/>
            <person name="Mondo S.J."/>
            <person name="Hensen N."/>
            <person name="Bonometti L."/>
            <person name="Westerberg I."/>
            <person name="Brannstrom I.O."/>
            <person name="Guillou S."/>
            <person name="Cros-Aarteil S."/>
            <person name="Calhoun S."/>
            <person name="Haridas S."/>
            <person name="Kuo A."/>
            <person name="Pangilinan J."/>
            <person name="Riley R."/>
            <person name="Labutti K."/>
            <person name="Andreopoulos B."/>
            <person name="Lipzen A."/>
            <person name="Chen C."/>
            <person name="Yanf M."/>
            <person name="Daum C."/>
            <person name="Ng V."/>
            <person name="Clum A."/>
            <person name="Steindorff A."/>
            <person name="Ohm R."/>
            <person name="Martin F."/>
            <person name="Silar P."/>
            <person name="Natvig D."/>
            <person name="Lalanne C."/>
            <person name="Gautier V."/>
            <person name="Ament-Velasquez S.L."/>
            <person name="Kruys A."/>
            <person name="Hutchinson M.I."/>
            <person name="Powell A.J."/>
            <person name="Barry K."/>
            <person name="Miller A.N."/>
            <person name="Grigoriev I.V."/>
            <person name="Debuchy R."/>
            <person name="Gladieux P."/>
            <person name="Thoren M.H."/>
            <person name="Johannesson H."/>
        </authorList>
    </citation>
    <scope>NUCLEOTIDE SEQUENCE</scope>
    <source>
        <strain evidence="2">CBS 626.80</strain>
    </source>
</reference>
<feature type="compositionally biased region" description="Basic residues" evidence="1">
    <location>
        <begin position="88"/>
        <end position="97"/>
    </location>
</feature>
<dbReference type="Proteomes" id="UP001303222">
    <property type="component" value="Unassembled WGS sequence"/>
</dbReference>
<gene>
    <name evidence="2" type="ORF">QBC32DRAFT_250076</name>
</gene>
<proteinExistence type="predicted"/>
<feature type="region of interest" description="Disordered" evidence="1">
    <location>
        <begin position="1"/>
        <end position="151"/>
    </location>
</feature>
<protein>
    <submittedName>
        <fullName evidence="2">Uncharacterized protein</fullName>
    </submittedName>
</protein>
<feature type="region of interest" description="Disordered" evidence="1">
    <location>
        <begin position="190"/>
        <end position="216"/>
    </location>
</feature>
<feature type="compositionally biased region" description="Basic and acidic residues" evidence="1">
    <location>
        <begin position="125"/>
        <end position="135"/>
    </location>
</feature>
<comment type="caution">
    <text evidence="2">The sequence shown here is derived from an EMBL/GenBank/DDBJ whole genome shotgun (WGS) entry which is preliminary data.</text>
</comment>
<organism evidence="2 3">
    <name type="scientific">Pseudoneurospora amorphoporcata</name>
    <dbReference type="NCBI Taxonomy" id="241081"/>
    <lineage>
        <taxon>Eukaryota</taxon>
        <taxon>Fungi</taxon>
        <taxon>Dikarya</taxon>
        <taxon>Ascomycota</taxon>
        <taxon>Pezizomycotina</taxon>
        <taxon>Sordariomycetes</taxon>
        <taxon>Sordariomycetidae</taxon>
        <taxon>Sordariales</taxon>
        <taxon>Sordariaceae</taxon>
        <taxon>Pseudoneurospora</taxon>
    </lineage>
</organism>